<dbReference type="EMBL" id="CP015607">
    <property type="protein sequence ID" value="APT46568.1"/>
    <property type="molecule type" value="Genomic_DNA"/>
</dbReference>
<gene>
    <name evidence="1" type="ORF">BSA145_12350</name>
</gene>
<dbReference type="Proteomes" id="UP000185426">
    <property type="component" value="Chromosome"/>
</dbReference>
<evidence type="ECO:0000313" key="2">
    <source>
        <dbReference type="Proteomes" id="UP000185426"/>
    </source>
</evidence>
<dbReference type="AlphaFoldDB" id="A0A1L6ZJ76"/>
<organism evidence="1 2">
    <name type="scientific">Bacillus safensis</name>
    <dbReference type="NCBI Taxonomy" id="561879"/>
    <lineage>
        <taxon>Bacteria</taxon>
        <taxon>Bacillati</taxon>
        <taxon>Bacillota</taxon>
        <taxon>Bacilli</taxon>
        <taxon>Bacillales</taxon>
        <taxon>Bacillaceae</taxon>
        <taxon>Bacillus</taxon>
    </lineage>
</organism>
<dbReference type="RefSeq" id="WP_075622643.1">
    <property type="nucleotide sequence ID" value="NZ_CP015607.1"/>
</dbReference>
<accession>A0A1L6ZJ76</accession>
<reference evidence="1 2" key="1">
    <citation type="submission" date="2016-05" db="EMBL/GenBank/DDBJ databases">
        <title>Complete Genome and Methylome Analysis of Psychrotrophic Bacterial Isolates from Antarctic Lake Untersee.</title>
        <authorList>
            <person name="Fomenkov A."/>
            <person name="Akimov V.N."/>
            <person name="Vasilyeva L.V."/>
            <person name="Andersen D."/>
            <person name="Vincze T."/>
            <person name="Roberts R.J."/>
        </authorList>
    </citation>
    <scope>NUCLEOTIDE SEQUENCE [LARGE SCALE GENOMIC DNA]</scope>
    <source>
        <strain evidence="1 2">U14-5</strain>
    </source>
</reference>
<proteinExistence type="predicted"/>
<sequence length="227" mass="25932">MKMTFNRNPMVLGKTIEQPSQELIKNTPALHNASLDDAIKFGGELTRQALSAMDLTFRKKHIIVDTKVHMLMPTFSPALSGWHSDGVPRGAELNPTLKKAPNIQAQELMDDSIFHLLVTGQGCLTQFLEEQNVELEVPDMPDSKLYSMINKQVTDGLAEGKYTAFEVDSCTAVRWDWWELHTAQPAKEHEWRFLIRVTETDLHEPKTDLRDIIRTQQQVYLPSNFGW</sequence>
<name>A0A1L6ZJ76_BACIA</name>
<protein>
    <recommendedName>
        <fullName evidence="3">TauD/TfdA-like domain-containing protein</fullName>
    </recommendedName>
</protein>
<evidence type="ECO:0000313" key="1">
    <source>
        <dbReference type="EMBL" id="APT46568.1"/>
    </source>
</evidence>
<evidence type="ECO:0008006" key="3">
    <source>
        <dbReference type="Google" id="ProtNLM"/>
    </source>
</evidence>